<dbReference type="CDD" id="cd00014">
    <property type="entry name" value="CH_SF"/>
    <property type="match status" value="1"/>
</dbReference>
<proteinExistence type="predicted"/>
<feature type="compositionally biased region" description="Polar residues" evidence="6">
    <location>
        <begin position="137"/>
        <end position="151"/>
    </location>
</feature>
<keyword evidence="3" id="KW-0418">Kinase</keyword>
<dbReference type="PANTHER" id="PTHR48016:SF4">
    <property type="entry name" value="PROTEIN KINASE DOMAIN-CONTAINING PROTEIN"/>
    <property type="match status" value="1"/>
</dbReference>
<dbReference type="EMBL" id="BAABUJ010000038">
    <property type="protein sequence ID" value="GAA5804785.1"/>
    <property type="molecule type" value="Genomic_DNA"/>
</dbReference>
<feature type="compositionally biased region" description="Polar residues" evidence="6">
    <location>
        <begin position="284"/>
        <end position="296"/>
    </location>
</feature>
<dbReference type="InterPro" id="IPR050538">
    <property type="entry name" value="MAP_kinase_kinase_kinase"/>
</dbReference>
<dbReference type="InterPro" id="IPR000719">
    <property type="entry name" value="Prot_kinase_dom"/>
</dbReference>
<feature type="compositionally biased region" description="Acidic residues" evidence="6">
    <location>
        <begin position="198"/>
        <end position="212"/>
    </location>
</feature>
<name>A0ABP9YDS7_9FUNG</name>
<evidence type="ECO:0000256" key="4">
    <source>
        <dbReference type="ARBA" id="ARBA00022840"/>
    </source>
</evidence>
<gene>
    <name evidence="8" type="ORF">HPULCUR_010292</name>
</gene>
<reference evidence="8 9" key="1">
    <citation type="submission" date="2024-04" db="EMBL/GenBank/DDBJ databases">
        <title>genome sequences of Mucor flavus KT1a and Helicostylum pulchrum KT1b strains isolation_sourced from the surface of a dry-aged beef.</title>
        <authorList>
            <person name="Toyotome T."/>
            <person name="Hosono M."/>
            <person name="Torimaru M."/>
            <person name="Fukuda K."/>
            <person name="Mikami N."/>
        </authorList>
    </citation>
    <scope>NUCLEOTIDE SEQUENCE [LARGE SCALE GENOMIC DNA]</scope>
    <source>
        <strain evidence="8 9">KT1b</strain>
    </source>
</reference>
<feature type="compositionally biased region" description="Polar residues" evidence="6">
    <location>
        <begin position="235"/>
        <end position="247"/>
    </location>
</feature>
<evidence type="ECO:0000256" key="1">
    <source>
        <dbReference type="ARBA" id="ARBA00022679"/>
    </source>
</evidence>
<feature type="compositionally biased region" description="Pro residues" evidence="6">
    <location>
        <begin position="758"/>
        <end position="768"/>
    </location>
</feature>
<dbReference type="Gene3D" id="1.10.418.10">
    <property type="entry name" value="Calponin-like domain"/>
    <property type="match status" value="1"/>
</dbReference>
<dbReference type="SMART" id="SM00220">
    <property type="entry name" value="S_TKc"/>
    <property type="match status" value="1"/>
</dbReference>
<dbReference type="Proteomes" id="UP001476247">
    <property type="component" value="Unassembled WGS sequence"/>
</dbReference>
<evidence type="ECO:0000256" key="5">
    <source>
        <dbReference type="PROSITE-ProRule" id="PRU10141"/>
    </source>
</evidence>
<organism evidence="8 9">
    <name type="scientific">Helicostylum pulchrum</name>
    <dbReference type="NCBI Taxonomy" id="562976"/>
    <lineage>
        <taxon>Eukaryota</taxon>
        <taxon>Fungi</taxon>
        <taxon>Fungi incertae sedis</taxon>
        <taxon>Mucoromycota</taxon>
        <taxon>Mucoromycotina</taxon>
        <taxon>Mucoromycetes</taxon>
        <taxon>Mucorales</taxon>
        <taxon>Mucorineae</taxon>
        <taxon>Mucoraceae</taxon>
        <taxon>Helicostylum</taxon>
    </lineage>
</organism>
<dbReference type="InterPro" id="IPR008271">
    <property type="entry name" value="Ser/Thr_kinase_AS"/>
</dbReference>
<accession>A0ABP9YDS7</accession>
<keyword evidence="2 5" id="KW-0547">Nucleotide-binding</keyword>
<dbReference type="PROSITE" id="PS00108">
    <property type="entry name" value="PROTEIN_KINASE_ST"/>
    <property type="match status" value="1"/>
</dbReference>
<evidence type="ECO:0000313" key="8">
    <source>
        <dbReference type="EMBL" id="GAA5804785.1"/>
    </source>
</evidence>
<dbReference type="SUPFAM" id="SSF56112">
    <property type="entry name" value="Protein kinase-like (PK-like)"/>
    <property type="match status" value="1"/>
</dbReference>
<dbReference type="PROSITE" id="PS50011">
    <property type="entry name" value="PROTEIN_KINASE_DOM"/>
    <property type="match status" value="1"/>
</dbReference>
<dbReference type="CDD" id="cd06627">
    <property type="entry name" value="STKc_Cdc7_like"/>
    <property type="match status" value="1"/>
</dbReference>
<feature type="region of interest" description="Disordered" evidence="6">
    <location>
        <begin position="137"/>
        <end position="160"/>
    </location>
</feature>
<dbReference type="InterPro" id="IPR011009">
    <property type="entry name" value="Kinase-like_dom_sf"/>
</dbReference>
<keyword evidence="9" id="KW-1185">Reference proteome</keyword>
<comment type="caution">
    <text evidence="8">The sequence shown here is derived from an EMBL/GenBank/DDBJ whole genome shotgun (WGS) entry which is preliminary data.</text>
</comment>
<evidence type="ECO:0000256" key="2">
    <source>
        <dbReference type="ARBA" id="ARBA00022741"/>
    </source>
</evidence>
<dbReference type="InterPro" id="IPR017441">
    <property type="entry name" value="Protein_kinase_ATP_BS"/>
</dbReference>
<feature type="binding site" evidence="5">
    <location>
        <position position="482"/>
    </location>
    <ligand>
        <name>ATP</name>
        <dbReference type="ChEBI" id="CHEBI:30616"/>
    </ligand>
</feature>
<evidence type="ECO:0000259" key="7">
    <source>
        <dbReference type="PROSITE" id="PS50011"/>
    </source>
</evidence>
<dbReference type="InterPro" id="IPR036872">
    <property type="entry name" value="CH_dom_sf"/>
</dbReference>
<evidence type="ECO:0000256" key="3">
    <source>
        <dbReference type="ARBA" id="ARBA00022777"/>
    </source>
</evidence>
<keyword evidence="4 5" id="KW-0067">ATP-binding</keyword>
<dbReference type="Gene3D" id="1.10.510.10">
    <property type="entry name" value="Transferase(Phosphotransferase) domain 1"/>
    <property type="match status" value="1"/>
</dbReference>
<dbReference type="PANTHER" id="PTHR48016">
    <property type="entry name" value="MAP KINASE KINASE KINASE SSK2-RELATED-RELATED"/>
    <property type="match status" value="1"/>
</dbReference>
<sequence length="972" mass="109000">MSLLVPQDSIGKQHCLAKHWLESILQHPLPTDDLYTSLKDGIYLYESVKIKVKQFLKSTKAFGLQSSDLFSVNDLINGENMNNVVSTILILAHTYSFKRFAGKSISFLPKRSQSYNFGVAIKESSIQRSNSENLIFDNDSLNMKSSTSQQGSKEKKEMKKQNIEEITAINNWDPPFDIQRPNCIPGYGPYTIDNFKNDDDDDNDYDEDDNEYEYGLSQPSIHSFDEEDMFDTKKSNTPSSSGDSGYGTTRRKSNNSNKKVQDLFEALFAPVTPPTVKQPPSLKIQPSSSLSNTVPHSGVNSKLSLLFSKKVDPHYVKYQTWSNNQHQKSAVITNLSTPLKKETSVRRPHEESLFKSLPPIIKVEKEIPDSLTRRPTRNRRRTDASILQPTAILSSTTTNTTTTNTNSSKRNKHVRCKSIGSTQYMKPSVTSPIDPAADILDHFDEKGTLTARYRLGNVIGKGHFGTVFRALDLLSGKTVAIKQISLKDSRKSDIEDMMQEATLLSSLTHTNIVKYEGFIQTHEHMNIVLEFVENGSLLNTLKSFGNALPEHLVASYCQRILEGLTYLHKQDVVHCDLKAANILTTKSGDVKLSDFGVSLNLKLKNHEDSLVSGTPFWMSPEVIELKGASVQSDIWSLGCTVIELCTGKPPYADLITMTAMFKIVEEDCPPLPANISDDLENFLKLCFKKNPVERPTAQHLLYHPWVTQQPVTTTPLVSPIIPKPETRNNSTILDSYLKKNTQKDDKIIIDTSREYNSPPVPQCSPIPPNTTATATTTTTTTPPHHSLSPKDHSLPSFQSKSLFANKFSQRQRGEGALLTRQSMPVVSNQFQQQQQKKQQEQQAGLSPHVHNLIECSFPKGAGKCKVCSNHIKHDALVCKDFCGYICHKQCKVINTFNGGRRRASDQRSPSLAMGPTPRSSVSSQLREKFSFSRILSKPHHELDDIIEDNTLVSTTLKSRSSSWWKKNKQTNF</sequence>
<feature type="region of interest" description="Disordered" evidence="6">
    <location>
        <begin position="753"/>
        <end position="792"/>
    </location>
</feature>
<dbReference type="PROSITE" id="PS00107">
    <property type="entry name" value="PROTEIN_KINASE_ATP"/>
    <property type="match status" value="1"/>
</dbReference>
<evidence type="ECO:0000256" key="6">
    <source>
        <dbReference type="SAM" id="MobiDB-lite"/>
    </source>
</evidence>
<evidence type="ECO:0000313" key="9">
    <source>
        <dbReference type="Proteomes" id="UP001476247"/>
    </source>
</evidence>
<keyword evidence="1" id="KW-0808">Transferase</keyword>
<protein>
    <recommendedName>
        <fullName evidence="7">Protein kinase domain-containing protein</fullName>
    </recommendedName>
</protein>
<dbReference type="CDD" id="cd00029">
    <property type="entry name" value="C1"/>
    <property type="match status" value="1"/>
</dbReference>
<feature type="compositionally biased region" description="Low complexity" evidence="6">
    <location>
        <begin position="770"/>
        <end position="781"/>
    </location>
</feature>
<feature type="region of interest" description="Disordered" evidence="6">
    <location>
        <begin position="272"/>
        <end position="296"/>
    </location>
</feature>
<dbReference type="Pfam" id="PF00069">
    <property type="entry name" value="Pkinase"/>
    <property type="match status" value="1"/>
</dbReference>
<feature type="domain" description="Protein kinase" evidence="7">
    <location>
        <begin position="453"/>
        <end position="706"/>
    </location>
</feature>
<feature type="region of interest" description="Disordered" evidence="6">
    <location>
        <begin position="189"/>
        <end position="257"/>
    </location>
</feature>
<dbReference type="SUPFAM" id="SSF47576">
    <property type="entry name" value="Calponin-homology domain, CH-domain"/>
    <property type="match status" value="1"/>
</dbReference>
<feature type="region of interest" description="Disordered" evidence="6">
    <location>
        <begin position="899"/>
        <end position="922"/>
    </location>
</feature>